<gene>
    <name evidence="1" type="ORF">R1flu_019515</name>
</gene>
<sequence length="91" mass="10083">MGVLEDTHYDTARIRIVETDRDDAEDQWLNVAQSRFSIRTANVSASFSLERELLRANYHSAIGSALKDGRCSAIQSAPDKVSCLLERAGGR</sequence>
<evidence type="ECO:0000313" key="2">
    <source>
        <dbReference type="Proteomes" id="UP001605036"/>
    </source>
</evidence>
<dbReference type="AlphaFoldDB" id="A0ABD1ZJ75"/>
<name>A0ABD1ZJ75_9MARC</name>
<dbReference type="Proteomes" id="UP001605036">
    <property type="component" value="Unassembled WGS sequence"/>
</dbReference>
<comment type="caution">
    <text evidence="1">The sequence shown here is derived from an EMBL/GenBank/DDBJ whole genome shotgun (WGS) entry which is preliminary data.</text>
</comment>
<reference evidence="1 2" key="1">
    <citation type="submission" date="2024-09" db="EMBL/GenBank/DDBJ databases">
        <title>Chromosome-scale assembly of Riccia fluitans.</title>
        <authorList>
            <person name="Paukszto L."/>
            <person name="Sawicki J."/>
            <person name="Karawczyk K."/>
            <person name="Piernik-Szablinska J."/>
            <person name="Szczecinska M."/>
            <person name="Mazdziarz M."/>
        </authorList>
    </citation>
    <scope>NUCLEOTIDE SEQUENCE [LARGE SCALE GENOMIC DNA]</scope>
    <source>
        <strain evidence="1">Rf_01</strain>
        <tissue evidence="1">Aerial parts of the thallus</tissue>
    </source>
</reference>
<dbReference type="EMBL" id="JBHFFA010000001">
    <property type="protein sequence ID" value="KAL2651387.1"/>
    <property type="molecule type" value="Genomic_DNA"/>
</dbReference>
<evidence type="ECO:0000313" key="1">
    <source>
        <dbReference type="EMBL" id="KAL2651387.1"/>
    </source>
</evidence>
<keyword evidence="2" id="KW-1185">Reference proteome</keyword>
<accession>A0ABD1ZJ75</accession>
<organism evidence="1 2">
    <name type="scientific">Riccia fluitans</name>
    <dbReference type="NCBI Taxonomy" id="41844"/>
    <lineage>
        <taxon>Eukaryota</taxon>
        <taxon>Viridiplantae</taxon>
        <taxon>Streptophyta</taxon>
        <taxon>Embryophyta</taxon>
        <taxon>Marchantiophyta</taxon>
        <taxon>Marchantiopsida</taxon>
        <taxon>Marchantiidae</taxon>
        <taxon>Marchantiales</taxon>
        <taxon>Ricciaceae</taxon>
        <taxon>Riccia</taxon>
    </lineage>
</organism>
<proteinExistence type="predicted"/>
<protein>
    <submittedName>
        <fullName evidence="1">Uncharacterized protein</fullName>
    </submittedName>
</protein>